<evidence type="ECO:0000313" key="2">
    <source>
        <dbReference type="EMBL" id="OZV69318.1"/>
    </source>
</evidence>
<feature type="transmembrane region" description="Helical" evidence="1">
    <location>
        <begin position="307"/>
        <end position="324"/>
    </location>
</feature>
<feature type="transmembrane region" description="Helical" evidence="1">
    <location>
        <begin position="429"/>
        <end position="448"/>
    </location>
</feature>
<feature type="transmembrane region" description="Helical" evidence="1">
    <location>
        <begin position="160"/>
        <end position="182"/>
    </location>
</feature>
<reference evidence="2 3" key="1">
    <citation type="submission" date="2017-05" db="EMBL/GenBank/DDBJ databases">
        <title>The draft genome sequence of Idiomarina salinarum WNB302.</title>
        <authorList>
            <person name="Sun Y."/>
            <person name="Chen B."/>
            <person name="Du Z."/>
        </authorList>
    </citation>
    <scope>NUCLEOTIDE SEQUENCE [LARGE SCALE GENOMIC DNA]</scope>
    <source>
        <strain evidence="2 3">WNB302</strain>
    </source>
</reference>
<dbReference type="AlphaFoldDB" id="A0A265UVJ6"/>
<feature type="transmembrane region" description="Helical" evidence="1">
    <location>
        <begin position="388"/>
        <end position="417"/>
    </location>
</feature>
<keyword evidence="2" id="KW-0328">Glycosyltransferase</keyword>
<feature type="transmembrane region" description="Helical" evidence="1">
    <location>
        <begin position="39"/>
        <end position="55"/>
    </location>
</feature>
<proteinExistence type="predicted"/>
<dbReference type="Proteomes" id="UP000216840">
    <property type="component" value="Unassembled WGS sequence"/>
</dbReference>
<accession>A0A265UVJ6</accession>
<sequence length="462" mass="52919">MARLENLFKYHKVSLLFMLLSSFLYLSFGYDLVRTDITKLVLLYFALFVFAYQLLKTAGYNFRLLVMASLAFRVLFLFAIPNLSQDFYRFVWDGQMILAGLNPYLTTPDYQMGLGVLSNFPNQVALYEGMGALSASHYTNYPPLKQLIFVLGNLFPGQSILSSVIGMRFIIIAADIGTLYFGKKLLERLKLPSSRIFWYILNPFIIIELTGNLHFEGVMIFFLVWSLYLLHLAKWKWAAVGLACSISVKLIPLILLPLFFRWFVKKQNPFKGIKKLIVFYLIIGTATLVLLVPFLSMEFITNYSKSVGLWFGTFEFNASIYYLARAIGFATTGYNEIAIITIILPIISILVILGFSLIKTNTALPELVSSMLLVLTCYLFLSTTVHPWYIATLVILCIFTDYKFPLVWSMVIVLSYFAYSKPDNAENMWIIGLEYGVVFTVLLWEILFKRPSHLKAQTFNNT</sequence>
<feature type="transmembrane region" description="Helical" evidence="1">
    <location>
        <begin position="276"/>
        <end position="295"/>
    </location>
</feature>
<organism evidence="2 3">
    <name type="scientific">Winogradskyella aurantia</name>
    <dbReference type="NCBI Taxonomy" id="1915063"/>
    <lineage>
        <taxon>Bacteria</taxon>
        <taxon>Pseudomonadati</taxon>
        <taxon>Bacteroidota</taxon>
        <taxon>Flavobacteriia</taxon>
        <taxon>Flavobacteriales</taxon>
        <taxon>Flavobacteriaceae</taxon>
        <taxon>Winogradskyella</taxon>
    </lineage>
</organism>
<comment type="caution">
    <text evidence="2">The sequence shown here is derived from an EMBL/GenBank/DDBJ whole genome shotgun (WGS) entry which is preliminary data.</text>
</comment>
<keyword evidence="2" id="KW-0808">Transferase</keyword>
<dbReference type="RefSeq" id="WP_094968092.1">
    <property type="nucleotide sequence ID" value="NZ_NGJN01000003.1"/>
</dbReference>
<keyword evidence="1" id="KW-0472">Membrane</keyword>
<dbReference type="EMBL" id="NGJN01000003">
    <property type="protein sequence ID" value="OZV69318.1"/>
    <property type="molecule type" value="Genomic_DNA"/>
</dbReference>
<evidence type="ECO:0000313" key="3">
    <source>
        <dbReference type="Proteomes" id="UP000216840"/>
    </source>
</evidence>
<feature type="transmembrane region" description="Helical" evidence="1">
    <location>
        <begin position="364"/>
        <end position="381"/>
    </location>
</feature>
<feature type="transmembrane region" description="Helical" evidence="1">
    <location>
        <begin position="62"/>
        <end position="80"/>
    </location>
</feature>
<feature type="transmembrane region" description="Helical" evidence="1">
    <location>
        <begin position="336"/>
        <end position="358"/>
    </location>
</feature>
<protein>
    <submittedName>
        <fullName evidence="2">Mannosyltransferase</fullName>
    </submittedName>
</protein>
<dbReference type="GO" id="GO:0016757">
    <property type="term" value="F:glycosyltransferase activity"/>
    <property type="evidence" value="ECO:0007669"/>
    <property type="project" value="UniProtKB-KW"/>
</dbReference>
<name>A0A265UVJ6_9FLAO</name>
<keyword evidence="1" id="KW-1133">Transmembrane helix</keyword>
<keyword evidence="1" id="KW-0812">Transmembrane</keyword>
<dbReference type="OrthoDB" id="1491846at2"/>
<dbReference type="Pfam" id="PF26314">
    <property type="entry name" value="MptA_B_family"/>
    <property type="match status" value="1"/>
</dbReference>
<gene>
    <name evidence="2" type="ORF">CA834_07635</name>
</gene>
<feature type="transmembrane region" description="Helical" evidence="1">
    <location>
        <begin position="237"/>
        <end position="264"/>
    </location>
</feature>
<feature type="transmembrane region" description="Helical" evidence="1">
    <location>
        <begin position="203"/>
        <end position="225"/>
    </location>
</feature>
<keyword evidence="3" id="KW-1185">Reference proteome</keyword>
<evidence type="ECO:0000256" key="1">
    <source>
        <dbReference type="SAM" id="Phobius"/>
    </source>
</evidence>